<evidence type="ECO:0000256" key="1">
    <source>
        <dbReference type="SAM" id="SignalP"/>
    </source>
</evidence>
<feature type="signal peptide" evidence="1">
    <location>
        <begin position="1"/>
        <end position="23"/>
    </location>
</feature>
<feature type="chain" id="PRO_5046899348" evidence="1">
    <location>
        <begin position="24"/>
        <end position="243"/>
    </location>
</feature>
<comment type="caution">
    <text evidence="3">The sequence shown here is derived from an EMBL/GenBank/DDBJ whole genome shotgun (WGS) entry which is preliminary data.</text>
</comment>
<evidence type="ECO:0000313" key="4">
    <source>
        <dbReference type="Proteomes" id="UP001200741"/>
    </source>
</evidence>
<dbReference type="Proteomes" id="UP001200741">
    <property type="component" value="Unassembled WGS sequence"/>
</dbReference>
<dbReference type="EMBL" id="JAJTWU010000009">
    <property type="protein sequence ID" value="MCE4557074.1"/>
    <property type="molecule type" value="Genomic_DNA"/>
</dbReference>
<dbReference type="Pfam" id="PF07589">
    <property type="entry name" value="PEP-CTERM"/>
    <property type="match status" value="1"/>
</dbReference>
<protein>
    <submittedName>
        <fullName evidence="3">PEP-CTERM sorting domain-containing protein</fullName>
    </submittedName>
</protein>
<sequence length="243" mass="25159">MHRYRVIAALFLFSNLASGLAHATAIDTLDPGAVAAFQHGLKVVDFESVPGVAPQTIPTYNTGMPTNPASRVFDQIPGIQFSVGGEVGVNAPVLFDLGAIGGAHSGTHVLGPVDFDGNTEFGSAGQIEMYFPTKVASVGFWLNPALGPVKIIAADTNFAFSHQEETTLESAFVTQGHFVGISRPGADIGGFKIISLSSTAPFTIDDLSYGTAAPVPEPASAALFGLGIACLAVARSKLGSRRL</sequence>
<evidence type="ECO:0000259" key="2">
    <source>
        <dbReference type="Pfam" id="PF07589"/>
    </source>
</evidence>
<keyword evidence="4" id="KW-1185">Reference proteome</keyword>
<evidence type="ECO:0000313" key="3">
    <source>
        <dbReference type="EMBL" id="MCE4557074.1"/>
    </source>
</evidence>
<organism evidence="3 4">
    <name type="scientific">Pelomonas cellulosilytica</name>
    <dbReference type="NCBI Taxonomy" id="2906762"/>
    <lineage>
        <taxon>Bacteria</taxon>
        <taxon>Pseudomonadati</taxon>
        <taxon>Pseudomonadota</taxon>
        <taxon>Betaproteobacteria</taxon>
        <taxon>Burkholderiales</taxon>
        <taxon>Sphaerotilaceae</taxon>
        <taxon>Roseateles</taxon>
    </lineage>
</organism>
<proteinExistence type="predicted"/>
<keyword evidence="1" id="KW-0732">Signal</keyword>
<accession>A0ABS8XWP0</accession>
<gene>
    <name evidence="3" type="ORF">LXT13_21990</name>
</gene>
<reference evidence="3 4" key="1">
    <citation type="submission" date="2021-12" db="EMBL/GenBank/DDBJ databases">
        <title>Genome seq of P8.</title>
        <authorList>
            <person name="Seo T."/>
        </authorList>
    </citation>
    <scope>NUCLEOTIDE SEQUENCE [LARGE SCALE GENOMIC DNA]</scope>
    <source>
        <strain evidence="3 4">P8</strain>
    </source>
</reference>
<dbReference type="RefSeq" id="WP_233374454.1">
    <property type="nucleotide sequence ID" value="NZ_JAJTWU010000009.1"/>
</dbReference>
<dbReference type="InterPro" id="IPR013424">
    <property type="entry name" value="Ice-binding_C"/>
</dbReference>
<name>A0ABS8XWP0_9BURK</name>
<feature type="domain" description="Ice-binding protein C-terminal" evidence="2">
    <location>
        <begin position="214"/>
        <end position="235"/>
    </location>
</feature>
<dbReference type="NCBIfam" id="TIGR02595">
    <property type="entry name" value="PEP_CTERM"/>
    <property type="match status" value="1"/>
</dbReference>